<dbReference type="GO" id="GO:0045116">
    <property type="term" value="P:protein neddylation"/>
    <property type="evidence" value="ECO:0007669"/>
    <property type="project" value="TreeGrafter"/>
</dbReference>
<dbReference type="GO" id="GO:0000151">
    <property type="term" value="C:ubiquitin ligase complex"/>
    <property type="evidence" value="ECO:0007669"/>
    <property type="project" value="TreeGrafter"/>
</dbReference>
<dbReference type="GO" id="GO:2000436">
    <property type="term" value="P:positive regulation of protein neddylation"/>
    <property type="evidence" value="ECO:0007669"/>
    <property type="project" value="UniProtKB-ARBA"/>
</dbReference>
<proteinExistence type="predicted"/>
<evidence type="ECO:0000256" key="1">
    <source>
        <dbReference type="ARBA" id="ARBA00004123"/>
    </source>
</evidence>
<dbReference type="PANTHER" id="PTHR12281">
    <property type="entry name" value="RP42 RELATED"/>
    <property type="match status" value="1"/>
</dbReference>
<dbReference type="GO" id="GO:0032182">
    <property type="term" value="F:ubiquitin-like protein binding"/>
    <property type="evidence" value="ECO:0007669"/>
    <property type="project" value="TreeGrafter"/>
</dbReference>
<dbReference type="Pfam" id="PF14555">
    <property type="entry name" value="UBA_4"/>
    <property type="match status" value="1"/>
</dbReference>
<evidence type="ECO:0000313" key="9">
    <source>
        <dbReference type="EMBL" id="KAH8370328.1"/>
    </source>
</evidence>
<dbReference type="Pfam" id="PF03556">
    <property type="entry name" value="Cullin_binding"/>
    <property type="match status" value="1"/>
</dbReference>
<dbReference type="InterPro" id="IPR042460">
    <property type="entry name" value="DCN1-like_PONY"/>
</dbReference>
<dbReference type="InterPro" id="IPR009060">
    <property type="entry name" value="UBA-like_sf"/>
</dbReference>
<dbReference type="FunFam" id="1.10.238.10:FF:000030">
    <property type="entry name" value="DCN1-like protein"/>
    <property type="match status" value="1"/>
</dbReference>
<dbReference type="Gene3D" id="1.10.238.200">
    <property type="entry name" value="Cullin, PONY binding domain"/>
    <property type="match status" value="1"/>
</dbReference>
<evidence type="ECO:0000256" key="5">
    <source>
        <dbReference type="RuleBase" id="RU410713"/>
    </source>
</evidence>
<evidence type="ECO:0000256" key="3">
    <source>
        <dbReference type="ARBA" id="ARBA00023242"/>
    </source>
</evidence>
<feature type="compositionally biased region" description="Low complexity" evidence="6">
    <location>
        <begin position="269"/>
        <end position="292"/>
    </location>
</feature>
<dbReference type="EMBL" id="JAJJHW010002585">
    <property type="protein sequence ID" value="KAH8370328.1"/>
    <property type="molecule type" value="Genomic_DNA"/>
</dbReference>
<organism evidence="9 10">
    <name type="scientific">Drosophila rubida</name>
    <dbReference type="NCBI Taxonomy" id="30044"/>
    <lineage>
        <taxon>Eukaryota</taxon>
        <taxon>Metazoa</taxon>
        <taxon>Ecdysozoa</taxon>
        <taxon>Arthropoda</taxon>
        <taxon>Hexapoda</taxon>
        <taxon>Insecta</taxon>
        <taxon>Pterygota</taxon>
        <taxon>Neoptera</taxon>
        <taxon>Endopterygota</taxon>
        <taxon>Diptera</taxon>
        <taxon>Brachycera</taxon>
        <taxon>Muscomorpha</taxon>
        <taxon>Ephydroidea</taxon>
        <taxon>Drosophilidae</taxon>
        <taxon>Drosophila</taxon>
    </lineage>
</organism>
<reference evidence="9" key="1">
    <citation type="journal article" date="2021" name="Mol. Ecol. Resour.">
        <title>Phylogenomic analyses of the genus Drosophila reveals genomic signals of climate adaptation.</title>
        <authorList>
            <person name="Li F."/>
            <person name="Rane R.V."/>
            <person name="Luria V."/>
            <person name="Xiong Z."/>
            <person name="Chen J."/>
            <person name="Li Z."/>
            <person name="Catullo R.A."/>
            <person name="Griffin P.C."/>
            <person name="Schiffer M."/>
            <person name="Pearce S."/>
            <person name="Lee S.F."/>
            <person name="McElroy K."/>
            <person name="Stocker A."/>
            <person name="Shirriffs J."/>
            <person name="Cockerell F."/>
            <person name="Coppin C."/>
            <person name="Sgro C.M."/>
            <person name="Karger A."/>
            <person name="Cain J.W."/>
            <person name="Weber J.A."/>
            <person name="Santpere G."/>
            <person name="Kirschner M.W."/>
            <person name="Hoffmann A.A."/>
            <person name="Oakeshott J.G."/>
            <person name="Zhang G."/>
        </authorList>
    </citation>
    <scope>NUCLEOTIDE SEQUENCE</scope>
    <source>
        <strain evidence="9">BGI-SZ-2011g</strain>
    </source>
</reference>
<dbReference type="Gene3D" id="1.10.238.10">
    <property type="entry name" value="EF-hand"/>
    <property type="match status" value="1"/>
</dbReference>
<comment type="function">
    <text evidence="4">Promotes neddylation of cullin components of SCF-type E3 ubiquitin ligase complexes and thus regulates SCF-type complex activity. Function promotes cell proliferation.</text>
</comment>
<dbReference type="GO" id="GO:0031624">
    <property type="term" value="F:ubiquitin conjugating enzyme binding"/>
    <property type="evidence" value="ECO:0007669"/>
    <property type="project" value="TreeGrafter"/>
</dbReference>
<evidence type="ECO:0000256" key="6">
    <source>
        <dbReference type="SAM" id="MobiDB-lite"/>
    </source>
</evidence>
<feature type="compositionally biased region" description="Polar residues" evidence="6">
    <location>
        <begin position="293"/>
        <end position="302"/>
    </location>
</feature>
<dbReference type="Gene3D" id="1.10.8.10">
    <property type="entry name" value="DNA helicase RuvA subunit, C-terminal domain"/>
    <property type="match status" value="1"/>
</dbReference>
<evidence type="ECO:0000256" key="2">
    <source>
        <dbReference type="ARBA" id="ARBA00022786"/>
    </source>
</evidence>
<protein>
    <recommendedName>
        <fullName evidence="5">Defective in cullin neddylation protein</fullName>
    </recommendedName>
</protein>
<dbReference type="GO" id="GO:0005634">
    <property type="term" value="C:nucleus"/>
    <property type="evidence" value="ECO:0007669"/>
    <property type="project" value="UniProtKB-SubCell"/>
</dbReference>
<name>A0AAD4PKN0_9MUSC</name>
<keyword evidence="3" id="KW-0539">Nucleus</keyword>
<keyword evidence="2" id="KW-0833">Ubl conjugation pathway</keyword>
<keyword evidence="10" id="KW-1185">Reference proteome</keyword>
<dbReference type="PROSITE" id="PS51229">
    <property type="entry name" value="DCUN1"/>
    <property type="match status" value="1"/>
</dbReference>
<comment type="function">
    <text evidence="5">Neddylation of cullins play an essential role in the regulation of SCF-type complexes activity.</text>
</comment>
<comment type="caution">
    <text evidence="9">The sequence shown here is derived from an EMBL/GenBank/DDBJ whole genome shotgun (WGS) entry which is preliminary data.</text>
</comment>
<comment type="subcellular location">
    <subcellularLocation>
        <location evidence="1">Nucleus</location>
    </subcellularLocation>
</comment>
<feature type="domain" description="DCUN1" evidence="8">
    <location>
        <begin position="72"/>
        <end position="260"/>
    </location>
</feature>
<gene>
    <name evidence="9" type="ORF">KR093_003079</name>
</gene>
<feature type="signal peptide" evidence="7">
    <location>
        <begin position="1"/>
        <end position="16"/>
    </location>
</feature>
<evidence type="ECO:0000313" key="10">
    <source>
        <dbReference type="Proteomes" id="UP001200034"/>
    </source>
</evidence>
<evidence type="ECO:0000259" key="8">
    <source>
        <dbReference type="PROSITE" id="PS51229"/>
    </source>
</evidence>
<dbReference type="Proteomes" id="UP001200034">
    <property type="component" value="Unassembled WGS sequence"/>
</dbReference>
<dbReference type="SUPFAM" id="SSF46934">
    <property type="entry name" value="UBA-like"/>
    <property type="match status" value="1"/>
</dbReference>
<dbReference type="InterPro" id="IPR014764">
    <property type="entry name" value="DCN-prot"/>
</dbReference>
<keyword evidence="7" id="KW-0732">Signal</keyword>
<accession>A0AAD4PKN0</accession>
<dbReference type="GO" id="GO:0097602">
    <property type="term" value="F:cullin family protein binding"/>
    <property type="evidence" value="ECO:0007669"/>
    <property type="project" value="TreeGrafter"/>
</dbReference>
<dbReference type="AlphaFoldDB" id="A0AAD4PKN0"/>
<feature type="region of interest" description="Disordered" evidence="6">
    <location>
        <begin position="266"/>
        <end position="302"/>
    </location>
</feature>
<evidence type="ECO:0000256" key="4">
    <source>
        <dbReference type="ARBA" id="ARBA00059219"/>
    </source>
</evidence>
<evidence type="ECO:0000256" key="7">
    <source>
        <dbReference type="SAM" id="SignalP"/>
    </source>
</evidence>
<dbReference type="FunFam" id="1.10.238.200:FF:000001">
    <property type="entry name" value="DCN1-like protein"/>
    <property type="match status" value="1"/>
</dbReference>
<sequence>MCVYALTILMFVFVFSQNKLKSSQHRDKVKKFISLTQTGEQTAIFCLQQNDWKMDLASDNYFQNPEYYYRELDRKRIEQLFMRYRDPSDGQKISSQGVIRFLEDLELSPDSKLVLIIAWKFHAEVQCEFSRDEFINGMCDLGTDSIEKLKSKLPLLEQELNDAGKFKDFYHFTFNYAKDPGQKGIDLDMAIAYWCIVLSDRFKFLDIWCKFLEEKHKRAISRDTWNLLLDFATNIDDRMSNYDSEGAWPVLIDDFVEWCQENNHLGPDQQQQQHMQQPQQSSSQKNISSAYQTSHSTNMNYG</sequence>
<feature type="chain" id="PRO_5042162278" description="Defective in cullin neddylation protein" evidence="7">
    <location>
        <begin position="17"/>
        <end position="302"/>
    </location>
</feature>
<dbReference type="PANTHER" id="PTHR12281:SF32">
    <property type="entry name" value="DCN1-LIKE PROTEIN"/>
    <property type="match status" value="1"/>
</dbReference>
<dbReference type="InterPro" id="IPR005176">
    <property type="entry name" value="PONY_dom"/>
</dbReference>